<dbReference type="EMBL" id="JBHFEH010000026">
    <property type="protein sequence ID" value="KAL2052577.1"/>
    <property type="molecule type" value="Genomic_DNA"/>
</dbReference>
<evidence type="ECO:0000313" key="2">
    <source>
        <dbReference type="Proteomes" id="UP001590951"/>
    </source>
</evidence>
<proteinExistence type="predicted"/>
<gene>
    <name evidence="1" type="ORF">ABVK25_007137</name>
</gene>
<reference evidence="1 2" key="1">
    <citation type="submission" date="2024-09" db="EMBL/GenBank/DDBJ databases">
        <title>Rethinking Asexuality: The Enigmatic Case of Functional Sexual Genes in Lepraria (Stereocaulaceae).</title>
        <authorList>
            <person name="Doellman M."/>
            <person name="Sun Y."/>
            <person name="Barcenas-Pena A."/>
            <person name="Lumbsch H.T."/>
            <person name="Grewe F."/>
        </authorList>
    </citation>
    <scope>NUCLEOTIDE SEQUENCE [LARGE SCALE GENOMIC DNA]</scope>
    <source>
        <strain evidence="1 2">Grewe 0041</strain>
    </source>
</reference>
<protein>
    <submittedName>
        <fullName evidence="1">Uncharacterized protein</fullName>
    </submittedName>
</protein>
<organism evidence="1 2">
    <name type="scientific">Lepraria finkii</name>
    <dbReference type="NCBI Taxonomy" id="1340010"/>
    <lineage>
        <taxon>Eukaryota</taxon>
        <taxon>Fungi</taxon>
        <taxon>Dikarya</taxon>
        <taxon>Ascomycota</taxon>
        <taxon>Pezizomycotina</taxon>
        <taxon>Lecanoromycetes</taxon>
        <taxon>OSLEUM clade</taxon>
        <taxon>Lecanoromycetidae</taxon>
        <taxon>Lecanorales</taxon>
        <taxon>Lecanorineae</taxon>
        <taxon>Stereocaulaceae</taxon>
        <taxon>Lepraria</taxon>
    </lineage>
</organism>
<name>A0ABR4B5G8_9LECA</name>
<sequence length="182" mass="20762">MRYLDDMRDNLATYLPDPRFAGSTLPQFTHLEMTALRKYEHQDLLLLCCLYTILRGILDVDLQRRSVRSHNFIWEKQAQFPLPFFLAGLNAVSDIMVQPGYSNRSRRMASHLHRTHATNPNLAQNTSQLVLLPHPLTPLLNRQLPVPAAPLDNLTLNLLGINGLLRPGNFNAVTHITQYLES</sequence>
<keyword evidence="2" id="KW-1185">Reference proteome</keyword>
<accession>A0ABR4B5G8</accession>
<comment type="caution">
    <text evidence="1">The sequence shown here is derived from an EMBL/GenBank/DDBJ whole genome shotgun (WGS) entry which is preliminary data.</text>
</comment>
<dbReference type="Proteomes" id="UP001590951">
    <property type="component" value="Unassembled WGS sequence"/>
</dbReference>
<evidence type="ECO:0000313" key="1">
    <source>
        <dbReference type="EMBL" id="KAL2052577.1"/>
    </source>
</evidence>